<dbReference type="PROSITE" id="PS51257">
    <property type="entry name" value="PROKAR_LIPOPROTEIN"/>
    <property type="match status" value="1"/>
</dbReference>
<dbReference type="AlphaFoldDB" id="A0A1C6VW08"/>
<dbReference type="RefSeq" id="WP_091630339.1">
    <property type="nucleotide sequence ID" value="NZ_FMIC01000002.1"/>
</dbReference>
<keyword evidence="2" id="KW-0732">Signal</keyword>
<sequence>MPNLPSRPTSVLRVAAAAVLSVGVAASMQACATPTPEAGDSTASPTASAPATGSGATTDAPSPTASKSKDGAQTGSADPILRGERQIVLRPVASFESILAVDDKGRLNLTDGDTDKSLFVLLPAGGSKYQIRTAKAQKSGEPDCMGLRDNGSAPATVVATACDSSRAGQLFVIEKTEKKDEGRPTYTIGGEGKVYLRATDGQGLTAQRVGEGDAGEGLTFDFVDNGAAPAGPGD</sequence>
<accession>A0A1C6VW08</accession>
<evidence type="ECO:0008006" key="5">
    <source>
        <dbReference type="Google" id="ProtNLM"/>
    </source>
</evidence>
<name>A0A1C6VW08_9ACTN</name>
<reference evidence="3 4" key="1">
    <citation type="submission" date="2016-06" db="EMBL/GenBank/DDBJ databases">
        <authorList>
            <person name="Kjaerup R.B."/>
            <person name="Dalgaard T.S."/>
            <person name="Juul-Madsen H.R."/>
        </authorList>
    </citation>
    <scope>NUCLEOTIDE SEQUENCE [LARGE SCALE GENOMIC DNA]</scope>
    <source>
        <strain evidence="3 4">DSM 43363</strain>
    </source>
</reference>
<dbReference type="EMBL" id="FMIC01000002">
    <property type="protein sequence ID" value="SCL70486.1"/>
    <property type="molecule type" value="Genomic_DNA"/>
</dbReference>
<dbReference type="Proteomes" id="UP000199343">
    <property type="component" value="Unassembled WGS sequence"/>
</dbReference>
<gene>
    <name evidence="3" type="ORF">GA0070608_4351</name>
</gene>
<dbReference type="STRING" id="47871.GA0070608_4351"/>
<feature type="signal peptide" evidence="2">
    <location>
        <begin position="1"/>
        <end position="32"/>
    </location>
</feature>
<feature type="chain" id="PRO_5008749188" description="Ricin-type beta-trefoil lectin domain-like" evidence="2">
    <location>
        <begin position="33"/>
        <end position="234"/>
    </location>
</feature>
<evidence type="ECO:0000256" key="1">
    <source>
        <dbReference type="SAM" id="MobiDB-lite"/>
    </source>
</evidence>
<evidence type="ECO:0000313" key="3">
    <source>
        <dbReference type="EMBL" id="SCL70486.1"/>
    </source>
</evidence>
<feature type="compositionally biased region" description="Low complexity" evidence="1">
    <location>
        <begin position="38"/>
        <end position="62"/>
    </location>
</feature>
<proteinExistence type="predicted"/>
<feature type="region of interest" description="Disordered" evidence="1">
    <location>
        <begin position="32"/>
        <end position="82"/>
    </location>
</feature>
<dbReference type="OrthoDB" id="3386992at2"/>
<feature type="compositionally biased region" description="Polar residues" evidence="1">
    <location>
        <begin position="63"/>
        <end position="76"/>
    </location>
</feature>
<feature type="region of interest" description="Disordered" evidence="1">
    <location>
        <begin position="209"/>
        <end position="234"/>
    </location>
</feature>
<protein>
    <recommendedName>
        <fullName evidence="5">Ricin-type beta-trefoil lectin domain-like</fullName>
    </recommendedName>
</protein>
<evidence type="ECO:0000256" key="2">
    <source>
        <dbReference type="SAM" id="SignalP"/>
    </source>
</evidence>
<organism evidence="3 4">
    <name type="scientific">Micromonospora peucetia</name>
    <dbReference type="NCBI Taxonomy" id="47871"/>
    <lineage>
        <taxon>Bacteria</taxon>
        <taxon>Bacillati</taxon>
        <taxon>Actinomycetota</taxon>
        <taxon>Actinomycetes</taxon>
        <taxon>Micromonosporales</taxon>
        <taxon>Micromonosporaceae</taxon>
        <taxon>Micromonospora</taxon>
    </lineage>
</organism>
<evidence type="ECO:0000313" key="4">
    <source>
        <dbReference type="Proteomes" id="UP000199343"/>
    </source>
</evidence>